<feature type="compositionally biased region" description="Basic and acidic residues" evidence="1">
    <location>
        <begin position="1"/>
        <end position="17"/>
    </location>
</feature>
<comment type="caution">
    <text evidence="2">The sequence shown here is derived from an EMBL/GenBank/DDBJ whole genome shotgun (WGS) entry which is preliminary data.</text>
</comment>
<evidence type="ECO:0000256" key="1">
    <source>
        <dbReference type="SAM" id="MobiDB-lite"/>
    </source>
</evidence>
<feature type="compositionally biased region" description="Basic and acidic residues" evidence="1">
    <location>
        <begin position="48"/>
        <end position="86"/>
    </location>
</feature>
<gene>
    <name evidence="2" type="ORF">ABVK25_012373</name>
</gene>
<protein>
    <recommendedName>
        <fullName evidence="4">Gag protein</fullName>
    </recommendedName>
</protein>
<feature type="region of interest" description="Disordered" evidence="1">
    <location>
        <begin position="384"/>
        <end position="407"/>
    </location>
</feature>
<feature type="compositionally biased region" description="Polar residues" evidence="1">
    <location>
        <begin position="106"/>
        <end position="130"/>
    </location>
</feature>
<feature type="region of interest" description="Disordered" evidence="1">
    <location>
        <begin position="1"/>
        <end position="135"/>
    </location>
</feature>
<sequence length="438" mass="50064">MSERRNSRARKQGEINYRESTGSVQEHKDDDSDDSEKDEDDSSDSEAPEQKAAREAARAQRKVESAQRKLARRTEKAERYARKAEAGNEAEASTNSGVQVRVPRQHGSSGQPTTENSAPKLKSTANSSSRRYSDDTEFFTNLQRYTKDITVNVQRQAANMAGTRDVRTPSVFFHTVDDIPKLRDASNYTEWKRTLRMALTTEGRTIIDHTYGPEPSHETEPDPDRLRQKLKYYRNQMDELQSFLFSRIERNSTADSYFNEDASPYENWKKLEEQLTPKGTTRIWTLYKAWGELRAKEGESVDMIAGRIIDADKQLKAVARHHGRTKADLNAKLMLLCNQINLQQATAQIVAANTNLLENEDTCMAFDDLRKLYVEAEAQLATSRPEPSFPFAHHATMPTRRPRRTPIPNFDPVEIVNAGMHALMTDTRGRDGREEEYR</sequence>
<evidence type="ECO:0008006" key="4">
    <source>
        <dbReference type="Google" id="ProtNLM"/>
    </source>
</evidence>
<feature type="compositionally biased region" description="Acidic residues" evidence="1">
    <location>
        <begin position="31"/>
        <end position="47"/>
    </location>
</feature>
<organism evidence="2 3">
    <name type="scientific">Lepraria finkii</name>
    <dbReference type="NCBI Taxonomy" id="1340010"/>
    <lineage>
        <taxon>Eukaryota</taxon>
        <taxon>Fungi</taxon>
        <taxon>Dikarya</taxon>
        <taxon>Ascomycota</taxon>
        <taxon>Pezizomycotina</taxon>
        <taxon>Lecanoromycetes</taxon>
        <taxon>OSLEUM clade</taxon>
        <taxon>Lecanoromycetidae</taxon>
        <taxon>Lecanorales</taxon>
        <taxon>Lecanorineae</taxon>
        <taxon>Stereocaulaceae</taxon>
        <taxon>Lepraria</taxon>
    </lineage>
</organism>
<name>A0ABR4AFJ7_9LECA</name>
<accession>A0ABR4AFJ7</accession>
<dbReference type="EMBL" id="JBHFEH010000197">
    <property type="protein sequence ID" value="KAL2044563.1"/>
    <property type="molecule type" value="Genomic_DNA"/>
</dbReference>
<reference evidence="2 3" key="1">
    <citation type="submission" date="2024-09" db="EMBL/GenBank/DDBJ databases">
        <title>Rethinking Asexuality: The Enigmatic Case of Functional Sexual Genes in Lepraria (Stereocaulaceae).</title>
        <authorList>
            <person name="Doellman M."/>
            <person name="Sun Y."/>
            <person name="Barcenas-Pena A."/>
            <person name="Lumbsch H.T."/>
            <person name="Grewe F."/>
        </authorList>
    </citation>
    <scope>NUCLEOTIDE SEQUENCE [LARGE SCALE GENOMIC DNA]</scope>
    <source>
        <strain evidence="2 3">Grewe 0041</strain>
    </source>
</reference>
<keyword evidence="3" id="KW-1185">Reference proteome</keyword>
<evidence type="ECO:0000313" key="3">
    <source>
        <dbReference type="Proteomes" id="UP001590951"/>
    </source>
</evidence>
<evidence type="ECO:0000313" key="2">
    <source>
        <dbReference type="EMBL" id="KAL2044563.1"/>
    </source>
</evidence>
<proteinExistence type="predicted"/>
<dbReference type="Proteomes" id="UP001590951">
    <property type="component" value="Unassembled WGS sequence"/>
</dbReference>